<name>A0ABY7SLZ4_9RHOB</name>
<sequence>MPTYDYLCQSCGPFQARAAMADFDKPKECPDCGGTSARALLSAPVIAQMDGARRHAITTNERSADSPRRSSHGPGCGCCGGGGKARQSGTLHHPGGAKSFPAKRPWMISH</sequence>
<keyword evidence="4" id="KW-1185">Reference proteome</keyword>
<evidence type="ECO:0000313" key="4">
    <source>
        <dbReference type="Proteomes" id="UP001219349"/>
    </source>
</evidence>
<reference evidence="3 4" key="1">
    <citation type="submission" date="2021-01" db="EMBL/GenBank/DDBJ databases">
        <title>Biogeographic distribution of Paracoccus.</title>
        <authorList>
            <person name="Hollensteiner J."/>
            <person name="Leineberger J."/>
            <person name="Brinkhoff T."/>
            <person name="Daniel R."/>
        </authorList>
    </citation>
    <scope>NUCLEOTIDE SEQUENCE [LARGE SCALE GENOMIC DNA]</scope>
    <source>
        <strain evidence="3 4">KCTC 22803</strain>
    </source>
</reference>
<feature type="region of interest" description="Disordered" evidence="1">
    <location>
        <begin position="55"/>
        <end position="110"/>
    </location>
</feature>
<evidence type="ECO:0000313" key="3">
    <source>
        <dbReference type="EMBL" id="WCR08024.1"/>
    </source>
</evidence>
<dbReference type="SMART" id="SM00834">
    <property type="entry name" value="CxxC_CXXC_SSSS"/>
    <property type="match status" value="1"/>
</dbReference>
<protein>
    <submittedName>
        <fullName evidence="3">Zinc ribbon domain-containing protein</fullName>
    </submittedName>
</protein>
<accession>A0ABY7SLZ4</accession>
<gene>
    <name evidence="3" type="ORF">JHX87_04140</name>
</gene>
<dbReference type="NCBIfam" id="TIGR02605">
    <property type="entry name" value="CxxC_CxxC_SSSS"/>
    <property type="match status" value="1"/>
</dbReference>
<dbReference type="Proteomes" id="UP001219349">
    <property type="component" value="Chromosome"/>
</dbReference>
<organism evidence="3 4">
    <name type="scientific">Paracoccus fistulariae</name>
    <dbReference type="NCBI Taxonomy" id="658446"/>
    <lineage>
        <taxon>Bacteria</taxon>
        <taxon>Pseudomonadati</taxon>
        <taxon>Pseudomonadota</taxon>
        <taxon>Alphaproteobacteria</taxon>
        <taxon>Rhodobacterales</taxon>
        <taxon>Paracoccaceae</taxon>
        <taxon>Paracoccus</taxon>
    </lineage>
</organism>
<dbReference type="InterPro" id="IPR013429">
    <property type="entry name" value="Regulatory_FmdB_Zinc_ribbon"/>
</dbReference>
<dbReference type="Pfam" id="PF09723">
    <property type="entry name" value="Zn_ribbon_8"/>
    <property type="match status" value="1"/>
</dbReference>
<evidence type="ECO:0000256" key="1">
    <source>
        <dbReference type="SAM" id="MobiDB-lite"/>
    </source>
</evidence>
<feature type="domain" description="Putative regulatory protein FmdB zinc ribbon" evidence="2">
    <location>
        <begin position="1"/>
        <end position="42"/>
    </location>
</feature>
<dbReference type="RefSeq" id="WP_271882590.1">
    <property type="nucleotide sequence ID" value="NZ_CP067136.1"/>
</dbReference>
<proteinExistence type="predicted"/>
<evidence type="ECO:0000259" key="2">
    <source>
        <dbReference type="SMART" id="SM00834"/>
    </source>
</evidence>
<dbReference type="EMBL" id="CP067136">
    <property type="protein sequence ID" value="WCR08024.1"/>
    <property type="molecule type" value="Genomic_DNA"/>
</dbReference>